<evidence type="ECO:0000256" key="8">
    <source>
        <dbReference type="SAM" id="Phobius"/>
    </source>
</evidence>
<sequence length="523" mass="56276">MDSHAGLVYFRKTTGHLKPITFWPALIGILLVLVATAVDKQNFIQLTSAVNAAIIENFSFLFLYGALALLALCIYIFFSPLGRVRIGGDGAEPIYSPFRWFSVSLTTVIAMGILFWAVAEPVVHLHEPPPFAGVEPGGAEAMRFAMSSVFVHWTLAPYAIYTVAALAFALAFYNCGHSFSVGSLLRPLLGDHLGEKTAQGIDALVLFAVVVGMSAVLSAGLLLIGDGLQVLFGIPKSPQVYAATAAFIVAVALLSAASGLRQGIQVLARINTVLFVLLMLYVLVVGPSIFIVKLGSQSLAEYLAGFIPRHLLFNEPASSRWSGWWTTAFFASWFAWAPLSCLFLGKIARGYTVRQFILVNLLLPSIFGFLWFSTFGLSALYFDIQNDGAMYGVYRSEGLAAMAYQLFSYLPGSIMLSLFFIFACFISFITATDSNTDAIGGLCMRSVTAEHMGSPFGVKLLWASVIGIVGWCSATYLGSDGIKMLANLAGLPGVLIVLGSGGSLGLMAYRAHLVKDYEEEGAN</sequence>
<evidence type="ECO:0000313" key="9">
    <source>
        <dbReference type="EMBL" id="MBB3060816.1"/>
    </source>
</evidence>
<dbReference type="AlphaFoldDB" id="A0A7W4WC20"/>
<feature type="transmembrane region" description="Helical" evidence="8">
    <location>
        <begin position="460"/>
        <end position="478"/>
    </location>
</feature>
<proteinExistence type="inferred from homology"/>
<evidence type="ECO:0000256" key="3">
    <source>
        <dbReference type="ARBA" id="ARBA00022448"/>
    </source>
</evidence>
<keyword evidence="10" id="KW-1185">Reference proteome</keyword>
<feature type="transmembrane region" description="Helical" evidence="8">
    <location>
        <begin position="150"/>
        <end position="173"/>
    </location>
</feature>
<feature type="transmembrane region" description="Helical" evidence="8">
    <location>
        <begin position="98"/>
        <end position="119"/>
    </location>
</feature>
<dbReference type="PANTHER" id="PTHR30047:SF7">
    <property type="entry name" value="HIGH-AFFINITY CHOLINE TRANSPORT PROTEIN"/>
    <property type="match status" value="1"/>
</dbReference>
<organism evidence="9 10">
    <name type="scientific">Microbulbifer rhizosphaerae</name>
    <dbReference type="NCBI Taxonomy" id="1562603"/>
    <lineage>
        <taxon>Bacteria</taxon>
        <taxon>Pseudomonadati</taxon>
        <taxon>Pseudomonadota</taxon>
        <taxon>Gammaproteobacteria</taxon>
        <taxon>Cellvibrionales</taxon>
        <taxon>Microbulbiferaceae</taxon>
        <taxon>Microbulbifer</taxon>
    </lineage>
</organism>
<feature type="transmembrane region" description="Helical" evidence="8">
    <location>
        <begin position="357"/>
        <end position="382"/>
    </location>
</feature>
<accession>A0A7W4WC20</accession>
<feature type="transmembrane region" description="Helical" evidence="8">
    <location>
        <begin position="402"/>
        <end position="429"/>
    </location>
</feature>
<dbReference type="EMBL" id="JACHWZ010000006">
    <property type="protein sequence ID" value="MBB3060816.1"/>
    <property type="molecule type" value="Genomic_DNA"/>
</dbReference>
<evidence type="ECO:0000256" key="6">
    <source>
        <dbReference type="ARBA" id="ARBA00022989"/>
    </source>
</evidence>
<keyword evidence="7 8" id="KW-0472">Membrane</keyword>
<evidence type="ECO:0000256" key="5">
    <source>
        <dbReference type="ARBA" id="ARBA00022692"/>
    </source>
</evidence>
<evidence type="ECO:0000313" key="10">
    <source>
        <dbReference type="Proteomes" id="UP000535937"/>
    </source>
</evidence>
<keyword evidence="6 8" id="KW-1133">Transmembrane helix</keyword>
<feature type="transmembrane region" description="Helical" evidence="8">
    <location>
        <begin position="324"/>
        <end position="345"/>
    </location>
</feature>
<dbReference type="Proteomes" id="UP000535937">
    <property type="component" value="Unassembled WGS sequence"/>
</dbReference>
<feature type="transmembrane region" description="Helical" evidence="8">
    <location>
        <begin position="484"/>
        <end position="509"/>
    </location>
</feature>
<reference evidence="9 10" key="1">
    <citation type="submission" date="2020-08" db="EMBL/GenBank/DDBJ databases">
        <title>Genomic Encyclopedia of Type Strains, Phase III (KMG-III): the genomes of soil and plant-associated and newly described type strains.</title>
        <authorList>
            <person name="Whitman W."/>
        </authorList>
    </citation>
    <scope>NUCLEOTIDE SEQUENCE [LARGE SCALE GENOMIC DNA]</scope>
    <source>
        <strain evidence="9 10">CECT 8799</strain>
    </source>
</reference>
<feature type="transmembrane region" description="Helical" evidence="8">
    <location>
        <begin position="203"/>
        <end position="225"/>
    </location>
</feature>
<feature type="transmembrane region" description="Helical" evidence="8">
    <location>
        <begin position="272"/>
        <end position="292"/>
    </location>
</feature>
<dbReference type="PANTHER" id="PTHR30047">
    <property type="entry name" value="HIGH-AFFINITY CHOLINE TRANSPORT PROTEIN-RELATED"/>
    <property type="match status" value="1"/>
</dbReference>
<evidence type="ECO:0000256" key="2">
    <source>
        <dbReference type="ARBA" id="ARBA00005658"/>
    </source>
</evidence>
<gene>
    <name evidence="9" type="ORF">FHS09_001636</name>
</gene>
<protein>
    <submittedName>
        <fullName evidence="9">Choline-glycine betaine transporter</fullName>
    </submittedName>
</protein>
<name>A0A7W4WC20_9GAMM</name>
<evidence type="ECO:0000256" key="1">
    <source>
        <dbReference type="ARBA" id="ARBA00004651"/>
    </source>
</evidence>
<evidence type="ECO:0000256" key="4">
    <source>
        <dbReference type="ARBA" id="ARBA00022475"/>
    </source>
</evidence>
<keyword evidence="5 8" id="KW-0812">Transmembrane</keyword>
<evidence type="ECO:0000256" key="7">
    <source>
        <dbReference type="ARBA" id="ARBA00023136"/>
    </source>
</evidence>
<dbReference type="Pfam" id="PF02028">
    <property type="entry name" value="BCCT"/>
    <property type="match status" value="1"/>
</dbReference>
<comment type="caution">
    <text evidence="9">The sequence shown here is derived from an EMBL/GenBank/DDBJ whole genome shotgun (WGS) entry which is preliminary data.</text>
</comment>
<keyword evidence="4" id="KW-1003">Cell membrane</keyword>
<feature type="transmembrane region" description="Helical" evidence="8">
    <location>
        <begin position="58"/>
        <end position="78"/>
    </location>
</feature>
<dbReference type="GO" id="GO:0022857">
    <property type="term" value="F:transmembrane transporter activity"/>
    <property type="evidence" value="ECO:0007669"/>
    <property type="project" value="InterPro"/>
</dbReference>
<comment type="similarity">
    <text evidence="2">Belongs to the BCCT transporter (TC 2.A.15) family.</text>
</comment>
<comment type="subcellular location">
    <subcellularLocation>
        <location evidence="1">Cell membrane</location>
        <topology evidence="1">Multi-pass membrane protein</topology>
    </subcellularLocation>
</comment>
<dbReference type="GO" id="GO:0005886">
    <property type="term" value="C:plasma membrane"/>
    <property type="evidence" value="ECO:0007669"/>
    <property type="project" value="UniProtKB-SubCell"/>
</dbReference>
<feature type="transmembrane region" description="Helical" evidence="8">
    <location>
        <begin position="20"/>
        <end position="38"/>
    </location>
</feature>
<feature type="transmembrane region" description="Helical" evidence="8">
    <location>
        <begin position="240"/>
        <end position="260"/>
    </location>
</feature>
<dbReference type="RefSeq" id="WP_183458590.1">
    <property type="nucleotide sequence ID" value="NZ_JACHWZ010000006.1"/>
</dbReference>
<dbReference type="InterPro" id="IPR000060">
    <property type="entry name" value="BCCT_transptr"/>
</dbReference>
<keyword evidence="3" id="KW-0813">Transport</keyword>